<accession>A0A3V6SY80</accession>
<dbReference type="EMBL" id="RSTU01000096">
    <property type="protein sequence ID" value="MIT93944.1"/>
    <property type="molecule type" value="Genomic_DNA"/>
</dbReference>
<sequence>MIHVSVHPDIEFSDVASKYADALQIWKNGGDLPPVFGNEGQWEENWRLRDSFVFKIHIRLPEEPEWPSRVPGSARKSNSYLVYSRHYLYPNRLQVISIMSPKAHEMARTSYMAEIERRAEEFQSVSFD</sequence>
<dbReference type="Proteomes" id="UP000839515">
    <property type="component" value="Unassembled WGS sequence"/>
</dbReference>
<dbReference type="AlphaFoldDB" id="A0A3V6SY80"/>
<proteinExistence type="predicted"/>
<dbReference type="InterPro" id="IPR020353">
    <property type="entry name" value="Toxin_YafO"/>
</dbReference>
<reference evidence="1" key="1">
    <citation type="submission" date="2018-08" db="EMBL/GenBank/DDBJ databases">
        <authorList>
            <consortium name="GenomeTrakr network: Whole genome sequencing for foodborne pathogen traceback"/>
        </authorList>
    </citation>
    <scope>NUCLEOTIDE SEQUENCE [LARGE SCALE GENOMIC DNA]</scope>
    <source>
        <strain evidence="1">CFSAN034428</strain>
    </source>
</reference>
<dbReference type="Pfam" id="PF13957">
    <property type="entry name" value="YafO_toxin"/>
    <property type="match status" value="1"/>
</dbReference>
<organism evidence="1">
    <name type="scientific">Salmonella enterica</name>
    <name type="common">Salmonella choleraesuis</name>
    <dbReference type="NCBI Taxonomy" id="28901"/>
    <lineage>
        <taxon>Bacteria</taxon>
        <taxon>Pseudomonadati</taxon>
        <taxon>Pseudomonadota</taxon>
        <taxon>Gammaproteobacteria</taxon>
        <taxon>Enterobacterales</taxon>
        <taxon>Enterobacteriaceae</taxon>
        <taxon>Salmonella</taxon>
    </lineage>
</organism>
<comment type="caution">
    <text evidence="1">The sequence shown here is derived from an EMBL/GenBank/DDBJ whole genome shotgun (WGS) entry which is preliminary data.</text>
</comment>
<protein>
    <submittedName>
        <fullName evidence="1">Type II toxin-antitoxin system YafO family toxin</fullName>
    </submittedName>
</protein>
<gene>
    <name evidence="1" type="ORF">ATP91_27490</name>
</gene>
<name>A0A3V6SY80_SALER</name>
<evidence type="ECO:0000313" key="1">
    <source>
        <dbReference type="EMBL" id="MIT93944.1"/>
    </source>
</evidence>